<dbReference type="RefSeq" id="WP_231490069.1">
    <property type="nucleotide sequence ID" value="NZ_BAQZ01000017.1"/>
</dbReference>
<accession>A0A4Y3M2X9</accession>
<dbReference type="InterPro" id="IPR014718">
    <property type="entry name" value="GH-type_carb-bd"/>
</dbReference>
<protein>
    <submittedName>
        <fullName evidence="1">Epimerase</fullName>
    </submittedName>
</protein>
<dbReference type="InterPro" id="IPR008183">
    <property type="entry name" value="Aldose_1/G6P_1-epimerase"/>
</dbReference>
<gene>
    <name evidence="1" type="ORF">GRO01_05610</name>
</gene>
<organism evidence="1 2">
    <name type="scientific">Gluconobacter roseus NBRC 3990</name>
    <dbReference type="NCBI Taxonomy" id="1307950"/>
    <lineage>
        <taxon>Bacteria</taxon>
        <taxon>Pseudomonadati</taxon>
        <taxon>Pseudomonadota</taxon>
        <taxon>Alphaproteobacteria</taxon>
        <taxon>Acetobacterales</taxon>
        <taxon>Acetobacteraceae</taxon>
        <taxon>Gluconobacter</taxon>
    </lineage>
</organism>
<dbReference type="Pfam" id="PF01263">
    <property type="entry name" value="Aldose_epim"/>
    <property type="match status" value="1"/>
</dbReference>
<keyword evidence="2" id="KW-1185">Reference proteome</keyword>
<dbReference type="GO" id="GO:0016853">
    <property type="term" value="F:isomerase activity"/>
    <property type="evidence" value="ECO:0007669"/>
    <property type="project" value="InterPro"/>
</dbReference>
<dbReference type="STRING" id="586239.AD943_02095"/>
<name>A0A4Y3M2X9_9PROT</name>
<dbReference type="Proteomes" id="UP000320772">
    <property type="component" value="Unassembled WGS sequence"/>
</dbReference>
<dbReference type="CDD" id="cd09021">
    <property type="entry name" value="Aldose_epim_Ec_YphB"/>
    <property type="match status" value="1"/>
</dbReference>
<dbReference type="GO" id="GO:0030246">
    <property type="term" value="F:carbohydrate binding"/>
    <property type="evidence" value="ECO:0007669"/>
    <property type="project" value="InterPro"/>
</dbReference>
<comment type="caution">
    <text evidence="1">The sequence shown here is derived from an EMBL/GenBank/DDBJ whole genome shotgun (WGS) entry which is preliminary data.</text>
</comment>
<dbReference type="GO" id="GO:0005975">
    <property type="term" value="P:carbohydrate metabolic process"/>
    <property type="evidence" value="ECO:0007669"/>
    <property type="project" value="InterPro"/>
</dbReference>
<dbReference type="EMBL" id="BJLY01000001">
    <property type="protein sequence ID" value="GEB02985.1"/>
    <property type="molecule type" value="Genomic_DNA"/>
</dbReference>
<dbReference type="Gene3D" id="2.70.98.10">
    <property type="match status" value="1"/>
</dbReference>
<evidence type="ECO:0000313" key="1">
    <source>
        <dbReference type="EMBL" id="GEB02985.1"/>
    </source>
</evidence>
<dbReference type="AlphaFoldDB" id="A0A4Y3M2X9"/>
<dbReference type="InterPro" id="IPR011013">
    <property type="entry name" value="Gal_mutarotase_sf_dom"/>
</dbReference>
<evidence type="ECO:0000313" key="2">
    <source>
        <dbReference type="Proteomes" id="UP000320772"/>
    </source>
</evidence>
<dbReference type="SUPFAM" id="SSF74650">
    <property type="entry name" value="Galactose mutarotase-like"/>
    <property type="match status" value="1"/>
</dbReference>
<proteinExistence type="predicted"/>
<reference evidence="1 2" key="1">
    <citation type="submission" date="2019-06" db="EMBL/GenBank/DDBJ databases">
        <title>Whole genome shotgun sequence of Gluconobacter roseus NBRC 3990.</title>
        <authorList>
            <person name="Hosoyama A."/>
            <person name="Uohara A."/>
            <person name="Ohji S."/>
            <person name="Ichikawa N."/>
        </authorList>
    </citation>
    <scope>NUCLEOTIDE SEQUENCE [LARGE SCALE GENOMIC DNA]</scope>
    <source>
        <strain evidence="1 2">NBRC 3990</strain>
    </source>
</reference>
<sequence length="305" mass="32797">MADGVRDMSGMIELVAGEQRVVVLAKVGGALGSWQFRGQDVFLPVANPALVAQHGEAVAAYPLVPYSNRIAQGRFAFEGREYRLAPNMAGESSAIHGNGWEREWTVAHRTDSDVVLVLDHVPQADDVQWPFVYRAELSYGLRPDGLEVRLVVENRDAGRQPVGLGFHPFLAAKGAATLAFDAADAWLTTPDSLPFRRVPCEGEWAFGQPVDAHARAIDNCFSGFGGRAVLMNGETGLSVTVEADRLFGHVVVFTAPDSPFVAVEPVTNMTDAINHPEIADRGLHVLEPGAQVGGSMRFRVGAVDG</sequence>